<accession>A0A9D9DE11</accession>
<evidence type="ECO:0000256" key="2">
    <source>
        <dbReference type="PROSITE-ProRule" id="PRU00335"/>
    </source>
</evidence>
<dbReference type="PRINTS" id="PR00455">
    <property type="entry name" value="HTHTETR"/>
</dbReference>
<dbReference type="Gene3D" id="1.10.357.10">
    <property type="entry name" value="Tetracycline Repressor, domain 2"/>
    <property type="match status" value="1"/>
</dbReference>
<dbReference type="Proteomes" id="UP000823634">
    <property type="component" value="Unassembled WGS sequence"/>
</dbReference>
<feature type="DNA-binding region" description="H-T-H motif" evidence="2">
    <location>
        <begin position="36"/>
        <end position="55"/>
    </location>
</feature>
<reference evidence="4" key="1">
    <citation type="submission" date="2020-10" db="EMBL/GenBank/DDBJ databases">
        <authorList>
            <person name="Gilroy R."/>
        </authorList>
    </citation>
    <scope>NUCLEOTIDE SEQUENCE</scope>
    <source>
        <strain evidence="4">17113</strain>
    </source>
</reference>
<evidence type="ECO:0000256" key="1">
    <source>
        <dbReference type="ARBA" id="ARBA00023125"/>
    </source>
</evidence>
<dbReference type="PROSITE" id="PS50977">
    <property type="entry name" value="HTH_TETR_2"/>
    <property type="match status" value="1"/>
</dbReference>
<dbReference type="InterPro" id="IPR009057">
    <property type="entry name" value="Homeodomain-like_sf"/>
</dbReference>
<dbReference type="InterPro" id="IPR050624">
    <property type="entry name" value="HTH-type_Tx_Regulator"/>
</dbReference>
<comment type="caution">
    <text evidence="4">The sequence shown here is derived from an EMBL/GenBank/DDBJ whole genome shotgun (WGS) entry which is preliminary data.</text>
</comment>
<dbReference type="PANTHER" id="PTHR43479:SF11">
    <property type="entry name" value="ACREF_ENVCD OPERON REPRESSOR-RELATED"/>
    <property type="match status" value="1"/>
</dbReference>
<dbReference type="PANTHER" id="PTHR43479">
    <property type="entry name" value="ACREF/ENVCD OPERON REPRESSOR-RELATED"/>
    <property type="match status" value="1"/>
</dbReference>
<keyword evidence="1 2" id="KW-0238">DNA-binding</keyword>
<evidence type="ECO:0000313" key="4">
    <source>
        <dbReference type="EMBL" id="MBO8425979.1"/>
    </source>
</evidence>
<dbReference type="GO" id="GO:0003677">
    <property type="term" value="F:DNA binding"/>
    <property type="evidence" value="ECO:0007669"/>
    <property type="project" value="UniProtKB-UniRule"/>
</dbReference>
<evidence type="ECO:0000313" key="5">
    <source>
        <dbReference type="Proteomes" id="UP000823634"/>
    </source>
</evidence>
<organism evidence="4 5">
    <name type="scientific">Candidatus Alloenteromonas pullistercoris</name>
    <dbReference type="NCBI Taxonomy" id="2840785"/>
    <lineage>
        <taxon>Bacteria</taxon>
        <taxon>Bacillati</taxon>
        <taxon>Bacillota</taxon>
        <taxon>Bacillota incertae sedis</taxon>
        <taxon>Candidatus Alloenteromonas</taxon>
    </lineage>
</organism>
<gene>
    <name evidence="4" type="ORF">IAC61_01485</name>
</gene>
<dbReference type="InterPro" id="IPR001647">
    <property type="entry name" value="HTH_TetR"/>
</dbReference>
<name>A0A9D9DE11_9FIRM</name>
<feature type="domain" description="HTH tetR-type" evidence="3">
    <location>
        <begin position="13"/>
        <end position="73"/>
    </location>
</feature>
<dbReference type="EMBL" id="JADINA010000011">
    <property type="protein sequence ID" value="MBO8425979.1"/>
    <property type="molecule type" value="Genomic_DNA"/>
</dbReference>
<dbReference type="Pfam" id="PF00440">
    <property type="entry name" value="TetR_N"/>
    <property type="match status" value="1"/>
</dbReference>
<proteinExistence type="predicted"/>
<dbReference type="AlphaFoldDB" id="A0A9D9DE11"/>
<reference evidence="4" key="2">
    <citation type="journal article" date="2021" name="PeerJ">
        <title>Extensive microbial diversity within the chicken gut microbiome revealed by metagenomics and culture.</title>
        <authorList>
            <person name="Gilroy R."/>
            <person name="Ravi A."/>
            <person name="Getino M."/>
            <person name="Pursley I."/>
            <person name="Horton D.L."/>
            <person name="Alikhan N.F."/>
            <person name="Baker D."/>
            <person name="Gharbi K."/>
            <person name="Hall N."/>
            <person name="Watson M."/>
            <person name="Adriaenssens E.M."/>
            <person name="Foster-Nyarko E."/>
            <person name="Jarju S."/>
            <person name="Secka A."/>
            <person name="Antonio M."/>
            <person name="Oren A."/>
            <person name="Chaudhuri R.R."/>
            <person name="La Ragione R."/>
            <person name="Hildebrand F."/>
            <person name="Pallen M.J."/>
        </authorList>
    </citation>
    <scope>NUCLEOTIDE SEQUENCE</scope>
    <source>
        <strain evidence="4">17113</strain>
    </source>
</reference>
<dbReference type="SUPFAM" id="SSF46689">
    <property type="entry name" value="Homeodomain-like"/>
    <property type="match status" value="1"/>
</dbReference>
<evidence type="ECO:0000259" key="3">
    <source>
        <dbReference type="PROSITE" id="PS50977"/>
    </source>
</evidence>
<protein>
    <submittedName>
        <fullName evidence="4">TetR/AcrR family transcriptional regulator</fullName>
    </submittedName>
</protein>
<sequence>MPRSPEQNQIVKDRRKAKLLDNALKVFAIKGYSNTSIDSITKAARCSHGLFYHYFDSKEEVFDALWDALVEKEDIVPPIEAALSLGGTKGLVLLTSSYNKFAGAETKTLYAGSIAIRAHLSDELLEPTKSKAAKYDVIKPLEKLIAQAQEEGNAIAGNPKEIAEAIGKIFDSELRNACLPRSDKKFTSGDVMLGLMMKKPLDEIKGY</sequence>